<feature type="compositionally biased region" description="Pro residues" evidence="1">
    <location>
        <begin position="517"/>
        <end position="527"/>
    </location>
</feature>
<dbReference type="RefSeq" id="WP_103774989.1">
    <property type="nucleotide sequence ID" value="NZ_PQLX01000001.1"/>
</dbReference>
<name>A0A2S4S2I3_CITAM</name>
<gene>
    <name evidence="2" type="ORF">C3430_03045</name>
</gene>
<evidence type="ECO:0000256" key="1">
    <source>
        <dbReference type="SAM" id="MobiDB-lite"/>
    </source>
</evidence>
<feature type="region of interest" description="Disordered" evidence="1">
    <location>
        <begin position="506"/>
        <end position="527"/>
    </location>
</feature>
<dbReference type="AlphaFoldDB" id="A0A2S4S2I3"/>
<organism evidence="2 3">
    <name type="scientific">Citrobacter amalonaticus</name>
    <dbReference type="NCBI Taxonomy" id="35703"/>
    <lineage>
        <taxon>Bacteria</taxon>
        <taxon>Pseudomonadati</taxon>
        <taxon>Pseudomonadota</taxon>
        <taxon>Gammaproteobacteria</taxon>
        <taxon>Enterobacterales</taxon>
        <taxon>Enterobacteriaceae</taxon>
        <taxon>Citrobacter</taxon>
    </lineage>
</organism>
<evidence type="ECO:0000313" key="2">
    <source>
        <dbReference type="EMBL" id="POU68070.1"/>
    </source>
</evidence>
<feature type="region of interest" description="Disordered" evidence="1">
    <location>
        <begin position="72"/>
        <end position="269"/>
    </location>
</feature>
<feature type="compositionally biased region" description="Basic and acidic residues" evidence="1">
    <location>
        <begin position="445"/>
        <end position="461"/>
    </location>
</feature>
<feature type="region of interest" description="Disordered" evidence="1">
    <location>
        <begin position="424"/>
        <end position="487"/>
    </location>
</feature>
<sequence length="527" mass="56892">MKIHQTMAVDPGLLTNTKIQNEASTKTNATKFSEDLKDVKQNAKTPHKNQDFVTRGVRALLQFITAIRSQITPSSPTRAETSAHKNVSSNGLAERKTANNVPFRESVGSVTPLASSSPSANKAQHNKGPAPQPPVDNAPAKTESTPLRPANAPQHNKGPAPQPPVDNAPAKTESTPLRSENAQNNQQGSALQPPSQPAKSPATAEIQENGTSDVSSKEVAPKAEQQQDAVNNKAWASIAEAIKKAKPLQPTGDREYKRLPSKEDAPSELMKVLRDRLGERRVGIVGKNDMPGQPDNSSEYRVAREIAEAKKQYVSPEAVQERKESKARLDAELEVIHKNKAALAEADAKKKAALAQQEAEAAKAKSFVAELKFDKKGIPLPPPMMPTAPLNKPAANIAEEPKTEIIKATKSLADELKLFHEMIASRRNGTPGEGSDSLPGQGDIARWKADSKNGAELHKQAEANLNARTEARIKKQEEENRAKVEAQEKAKAEALEKVKAEELQAQAKVKRDSKGIPVPPPLPPVMG</sequence>
<accession>A0A2S4S2I3</accession>
<feature type="compositionally biased region" description="Polar residues" evidence="1">
    <location>
        <begin position="72"/>
        <end position="91"/>
    </location>
</feature>
<feature type="compositionally biased region" description="Polar residues" evidence="1">
    <location>
        <begin position="108"/>
        <end position="123"/>
    </location>
</feature>
<evidence type="ECO:0000313" key="3">
    <source>
        <dbReference type="Proteomes" id="UP000237003"/>
    </source>
</evidence>
<feature type="compositionally biased region" description="Basic and acidic residues" evidence="1">
    <location>
        <begin position="252"/>
        <end position="269"/>
    </location>
</feature>
<dbReference type="Proteomes" id="UP000237003">
    <property type="component" value="Unassembled WGS sequence"/>
</dbReference>
<dbReference type="EMBL" id="PQLX01000001">
    <property type="protein sequence ID" value="POU68070.1"/>
    <property type="molecule type" value="Genomic_DNA"/>
</dbReference>
<reference evidence="2 3" key="1">
    <citation type="submission" date="2018-01" db="EMBL/GenBank/DDBJ databases">
        <title>Complete genome sequences of 14 Citrobacter spp. isolated from plant in Canada.</title>
        <authorList>
            <person name="Bhandare S.G."/>
            <person name="Colavecchio A."/>
            <person name="Jeukens J."/>
            <person name="Emond-Rheault J.-G."/>
            <person name="Freschi L."/>
            <person name="Hamel J."/>
            <person name="Kukavica-Ibrulj I."/>
            <person name="Levesque R."/>
            <person name="Goodridge L."/>
        </authorList>
    </citation>
    <scope>NUCLEOTIDE SEQUENCE [LARGE SCALE GENOMIC DNA]</scope>
    <source>
        <strain evidence="2 3">S1285</strain>
    </source>
</reference>
<protein>
    <submittedName>
        <fullName evidence="2">Uncharacterized protein</fullName>
    </submittedName>
</protein>
<proteinExistence type="predicted"/>
<feature type="compositionally biased region" description="Basic and acidic residues" evidence="1">
    <location>
        <begin position="469"/>
        <end position="487"/>
    </location>
</feature>
<comment type="caution">
    <text evidence="2">The sequence shown here is derived from an EMBL/GenBank/DDBJ whole genome shotgun (WGS) entry which is preliminary data.</text>
</comment>
<feature type="compositionally biased region" description="Polar residues" evidence="1">
    <location>
        <begin position="172"/>
        <end position="193"/>
    </location>
</feature>